<accession>A0AA47B4C7</accession>
<dbReference type="GO" id="GO:0016020">
    <property type="term" value="C:membrane"/>
    <property type="evidence" value="ECO:0007669"/>
    <property type="project" value="InterPro"/>
</dbReference>
<keyword evidence="9" id="KW-1133">Transmembrane helix</keyword>
<dbReference type="EC" id="2.7.13.3" evidence="2"/>
<evidence type="ECO:0000256" key="2">
    <source>
        <dbReference type="ARBA" id="ARBA00012438"/>
    </source>
</evidence>
<evidence type="ECO:0000256" key="6">
    <source>
        <dbReference type="ARBA" id="ARBA00022777"/>
    </source>
</evidence>
<evidence type="ECO:0000256" key="4">
    <source>
        <dbReference type="ARBA" id="ARBA00022679"/>
    </source>
</evidence>
<dbReference type="GO" id="GO:0005524">
    <property type="term" value="F:ATP binding"/>
    <property type="evidence" value="ECO:0007669"/>
    <property type="project" value="UniProtKB-KW"/>
</dbReference>
<keyword evidence="8" id="KW-0902">Two-component regulatory system</keyword>
<dbReference type="GO" id="GO:0000155">
    <property type="term" value="F:phosphorelay sensor kinase activity"/>
    <property type="evidence" value="ECO:0007669"/>
    <property type="project" value="InterPro"/>
</dbReference>
<evidence type="ECO:0000256" key="5">
    <source>
        <dbReference type="ARBA" id="ARBA00022741"/>
    </source>
</evidence>
<dbReference type="RefSeq" id="WP_046326667.1">
    <property type="nucleotide sequence ID" value="NZ_CP084389.1"/>
</dbReference>
<keyword evidence="7" id="KW-0067">ATP-binding</keyword>
<dbReference type="InterPro" id="IPR050482">
    <property type="entry name" value="Sensor_HK_TwoCompSys"/>
</dbReference>
<feature type="domain" description="Histidine kinase/HSP90-like ATPase" evidence="10">
    <location>
        <begin position="351"/>
        <end position="436"/>
    </location>
</feature>
<evidence type="ECO:0000259" key="10">
    <source>
        <dbReference type="Pfam" id="PF02518"/>
    </source>
</evidence>
<evidence type="ECO:0000313" key="13">
    <source>
        <dbReference type="Proteomes" id="UP001164557"/>
    </source>
</evidence>
<keyword evidence="9" id="KW-0812">Transmembrane</keyword>
<evidence type="ECO:0000256" key="7">
    <source>
        <dbReference type="ARBA" id="ARBA00022840"/>
    </source>
</evidence>
<dbReference type="Pfam" id="PF07730">
    <property type="entry name" value="HisKA_3"/>
    <property type="match status" value="1"/>
</dbReference>
<feature type="transmembrane region" description="Helical" evidence="9">
    <location>
        <begin position="58"/>
        <end position="78"/>
    </location>
</feature>
<dbReference type="PANTHER" id="PTHR24421:SF10">
    <property type="entry name" value="NITRATE_NITRITE SENSOR PROTEIN NARQ"/>
    <property type="match status" value="1"/>
</dbReference>
<dbReference type="InterPro" id="IPR003594">
    <property type="entry name" value="HATPase_dom"/>
</dbReference>
<dbReference type="EMBL" id="CP084389">
    <property type="protein sequence ID" value="UZX29907.1"/>
    <property type="molecule type" value="Genomic_DNA"/>
</dbReference>
<dbReference type="GO" id="GO:0046983">
    <property type="term" value="F:protein dimerization activity"/>
    <property type="evidence" value="ECO:0007669"/>
    <property type="project" value="InterPro"/>
</dbReference>
<feature type="domain" description="Signal transduction histidine kinase subgroup 3 dimerisation and phosphoacceptor" evidence="11">
    <location>
        <begin position="244"/>
        <end position="311"/>
    </location>
</feature>
<dbReference type="AlphaFoldDB" id="A0AA47B4C7"/>
<sequence>MPKFKVLISLRRTMLWLNFFAILFNATLFIYATDYVIKTSQSYQFLESLHHIPDSPRAIFGESIISFSILAVVMSFHHHYSAFKQDTELNNTIIFVEFILAIFVFLSLRLTYNGIFLLIFVDFIISNRNQYDFRDYLVWMMVVVFLLFLLVITDYSILSHFMTLPDLTIYLNFLPSNIGPKLLVWKNFITILNLTLFILILIYFAIYQLNQENDIQNKLALASKANYELKNYAALSEYIAKDRERKRIARDIHDSVGHALTGIAAGIDATLVLIDVDKDATKKQLVKIQTAVKEGIKDVRKALNRIRPGALNNYTLQESLKKMLREYADISRIKIDFSYHWGSADFEKTTEDVVFRIIEEAITNSLRHGHASQVSIACTKPDQKTYQMVIKDNGTGAQKIVPGYGITQMKERVAIINGKISFDGQNGFTIVVDIPAEGDMYD</sequence>
<feature type="transmembrane region" description="Helical" evidence="9">
    <location>
        <begin position="98"/>
        <end position="125"/>
    </location>
</feature>
<dbReference type="InterPro" id="IPR036890">
    <property type="entry name" value="HATPase_C_sf"/>
</dbReference>
<dbReference type="Gene3D" id="3.30.565.10">
    <property type="entry name" value="Histidine kinase-like ATPase, C-terminal domain"/>
    <property type="match status" value="1"/>
</dbReference>
<gene>
    <name evidence="12" type="ORF">LDX53_01325</name>
</gene>
<feature type="transmembrane region" description="Helical" evidence="9">
    <location>
        <begin position="15"/>
        <end position="37"/>
    </location>
</feature>
<feature type="transmembrane region" description="Helical" evidence="9">
    <location>
        <begin position="182"/>
        <end position="206"/>
    </location>
</feature>
<evidence type="ECO:0000256" key="1">
    <source>
        <dbReference type="ARBA" id="ARBA00000085"/>
    </source>
</evidence>
<keyword evidence="6 12" id="KW-0418">Kinase</keyword>
<dbReference type="Proteomes" id="UP001164557">
    <property type="component" value="Chromosome"/>
</dbReference>
<dbReference type="SUPFAM" id="SSF55874">
    <property type="entry name" value="ATPase domain of HSP90 chaperone/DNA topoisomerase II/histidine kinase"/>
    <property type="match status" value="1"/>
</dbReference>
<keyword evidence="9" id="KW-0472">Membrane</keyword>
<keyword evidence="4" id="KW-0808">Transferase</keyword>
<evidence type="ECO:0000256" key="9">
    <source>
        <dbReference type="SAM" id="Phobius"/>
    </source>
</evidence>
<keyword evidence="13" id="KW-1185">Reference proteome</keyword>
<organism evidence="12 13">
    <name type="scientific">Lactobacillus helsingborgensis</name>
    <dbReference type="NCBI Taxonomy" id="1218494"/>
    <lineage>
        <taxon>Bacteria</taxon>
        <taxon>Bacillati</taxon>
        <taxon>Bacillota</taxon>
        <taxon>Bacilli</taxon>
        <taxon>Lactobacillales</taxon>
        <taxon>Lactobacillaceae</taxon>
        <taxon>Lactobacillus</taxon>
    </lineage>
</organism>
<evidence type="ECO:0000313" key="12">
    <source>
        <dbReference type="EMBL" id="UZX29907.1"/>
    </source>
</evidence>
<name>A0AA47B4C7_9LACO</name>
<dbReference type="Gene3D" id="1.20.5.1930">
    <property type="match status" value="1"/>
</dbReference>
<protein>
    <recommendedName>
        <fullName evidence="2">histidine kinase</fullName>
        <ecNumber evidence="2">2.7.13.3</ecNumber>
    </recommendedName>
</protein>
<dbReference type="Pfam" id="PF02518">
    <property type="entry name" value="HATPase_c"/>
    <property type="match status" value="1"/>
</dbReference>
<evidence type="ECO:0000256" key="3">
    <source>
        <dbReference type="ARBA" id="ARBA00022553"/>
    </source>
</evidence>
<dbReference type="PANTHER" id="PTHR24421">
    <property type="entry name" value="NITRATE/NITRITE SENSOR PROTEIN NARX-RELATED"/>
    <property type="match status" value="1"/>
</dbReference>
<evidence type="ECO:0000256" key="8">
    <source>
        <dbReference type="ARBA" id="ARBA00023012"/>
    </source>
</evidence>
<comment type="catalytic activity">
    <reaction evidence="1">
        <text>ATP + protein L-histidine = ADP + protein N-phospho-L-histidine.</text>
        <dbReference type="EC" id="2.7.13.3"/>
    </reaction>
</comment>
<feature type="transmembrane region" description="Helical" evidence="9">
    <location>
        <begin position="137"/>
        <end position="162"/>
    </location>
</feature>
<proteinExistence type="predicted"/>
<evidence type="ECO:0000259" key="11">
    <source>
        <dbReference type="Pfam" id="PF07730"/>
    </source>
</evidence>
<dbReference type="InterPro" id="IPR011712">
    <property type="entry name" value="Sig_transdc_His_kin_sub3_dim/P"/>
</dbReference>
<reference evidence="12" key="1">
    <citation type="submission" date="2021-09" db="EMBL/GenBank/DDBJ databases">
        <title>Lactobacillus species from Apis mellifera, Switzerland.</title>
        <authorList>
            <person name="Pfister J."/>
            <person name="Brown A."/>
            <person name="Neumann P."/>
            <person name="Collaud A."/>
            <person name="Retschnig G."/>
            <person name="Perreten V."/>
        </authorList>
    </citation>
    <scope>NUCLEOTIDE SEQUENCE</scope>
    <source>
        <strain evidence="12">IBH002</strain>
    </source>
</reference>
<keyword evidence="5" id="KW-0547">Nucleotide-binding</keyword>
<dbReference type="CDD" id="cd16917">
    <property type="entry name" value="HATPase_UhpB-NarQ-NarX-like"/>
    <property type="match status" value="1"/>
</dbReference>
<keyword evidence="3" id="KW-0597">Phosphoprotein</keyword>